<feature type="region of interest" description="Disordered" evidence="1">
    <location>
        <begin position="65"/>
        <end position="88"/>
    </location>
</feature>
<reference evidence="2 3" key="1">
    <citation type="submission" date="2018-06" db="EMBL/GenBank/DDBJ databases">
        <title>Genome analysis of cellulolytic fungus Trichoderma lentiforme CFAM-422.</title>
        <authorList>
            <person name="Steindorff A.S."/>
            <person name="Formighieri E.F."/>
            <person name="Midorikawa G.E.O."/>
            <person name="Tamietti M.S."/>
            <person name="Ramos E.Z."/>
            <person name="Silva A.S."/>
            <person name="Bon E.P.S."/>
            <person name="Mendes T.D."/>
            <person name="Damaso M.C.T."/>
            <person name="Favaro L.C.L."/>
        </authorList>
    </citation>
    <scope>NUCLEOTIDE SEQUENCE [LARGE SCALE GENOMIC DNA]</scope>
    <source>
        <strain evidence="2 3">CFAM-422</strain>
    </source>
</reference>
<name>A0A9P5CBF3_9HYPO</name>
<accession>A0A9P5CBF3</accession>
<proteinExistence type="predicted"/>
<organism evidence="2 3">
    <name type="scientific">Trichoderma lentiforme</name>
    <dbReference type="NCBI Taxonomy" id="1567552"/>
    <lineage>
        <taxon>Eukaryota</taxon>
        <taxon>Fungi</taxon>
        <taxon>Dikarya</taxon>
        <taxon>Ascomycota</taxon>
        <taxon>Pezizomycotina</taxon>
        <taxon>Sordariomycetes</taxon>
        <taxon>Hypocreomycetidae</taxon>
        <taxon>Hypocreales</taxon>
        <taxon>Hypocreaceae</taxon>
        <taxon>Trichoderma</taxon>
    </lineage>
</organism>
<dbReference type="Proteomes" id="UP000801864">
    <property type="component" value="Unassembled WGS sequence"/>
</dbReference>
<dbReference type="AlphaFoldDB" id="A0A9P5CBF3"/>
<evidence type="ECO:0000313" key="2">
    <source>
        <dbReference type="EMBL" id="KAF3065611.1"/>
    </source>
</evidence>
<gene>
    <name evidence="2" type="ORF">CFAM422_009664</name>
</gene>
<sequence length="110" mass="12512">MFRTTSAFRAPRTKDIYKIKASRPSQTSLTIQSGDSSSYKLTFVRQLLEMPFIDLQPPSRKAMTEIPIQKDEDVETPPDATTKPRRHQHMVQIRARLNGSELAVQKAGQI</sequence>
<evidence type="ECO:0000256" key="1">
    <source>
        <dbReference type="SAM" id="MobiDB-lite"/>
    </source>
</evidence>
<protein>
    <submittedName>
        <fullName evidence="2">Uncharacterized protein</fullName>
    </submittedName>
</protein>
<keyword evidence="3" id="KW-1185">Reference proteome</keyword>
<evidence type="ECO:0000313" key="3">
    <source>
        <dbReference type="Proteomes" id="UP000801864"/>
    </source>
</evidence>
<dbReference type="EMBL" id="QLNT01000018">
    <property type="protein sequence ID" value="KAF3065611.1"/>
    <property type="molecule type" value="Genomic_DNA"/>
</dbReference>
<comment type="caution">
    <text evidence="2">The sequence shown here is derived from an EMBL/GenBank/DDBJ whole genome shotgun (WGS) entry which is preliminary data.</text>
</comment>